<dbReference type="AlphaFoldDB" id="A0A382U6D3"/>
<dbReference type="SUPFAM" id="SSF48264">
    <property type="entry name" value="Cytochrome P450"/>
    <property type="match status" value="1"/>
</dbReference>
<dbReference type="Gene3D" id="1.10.630.10">
    <property type="entry name" value="Cytochrome P450"/>
    <property type="match status" value="1"/>
</dbReference>
<evidence type="ECO:0000313" key="2">
    <source>
        <dbReference type="EMBL" id="SVD29445.1"/>
    </source>
</evidence>
<evidence type="ECO:0000256" key="1">
    <source>
        <dbReference type="ARBA" id="ARBA00010617"/>
    </source>
</evidence>
<dbReference type="PANTHER" id="PTHR46696">
    <property type="entry name" value="P450, PUTATIVE (EUROFUNG)-RELATED"/>
    <property type="match status" value="1"/>
</dbReference>
<evidence type="ECO:0008006" key="3">
    <source>
        <dbReference type="Google" id="ProtNLM"/>
    </source>
</evidence>
<dbReference type="PRINTS" id="PR00359">
    <property type="entry name" value="BP450"/>
</dbReference>
<reference evidence="2" key="1">
    <citation type="submission" date="2018-05" db="EMBL/GenBank/DDBJ databases">
        <authorList>
            <person name="Lanie J.A."/>
            <person name="Ng W.-L."/>
            <person name="Kazmierczak K.M."/>
            <person name="Andrzejewski T.M."/>
            <person name="Davidsen T.M."/>
            <person name="Wayne K.J."/>
            <person name="Tettelin H."/>
            <person name="Glass J.I."/>
            <person name="Rusch D."/>
            <person name="Podicherti R."/>
            <person name="Tsui H.-C.T."/>
            <person name="Winkler M.E."/>
        </authorList>
    </citation>
    <scope>NUCLEOTIDE SEQUENCE</scope>
</reference>
<dbReference type="InterPro" id="IPR002397">
    <property type="entry name" value="Cyt_P450_B"/>
</dbReference>
<proteinExistence type="inferred from homology"/>
<dbReference type="Pfam" id="PF00067">
    <property type="entry name" value="p450"/>
    <property type="match status" value="2"/>
</dbReference>
<gene>
    <name evidence="2" type="ORF">METZ01_LOCUS382299</name>
</gene>
<comment type="similarity">
    <text evidence="1">Belongs to the cytochrome P450 family.</text>
</comment>
<dbReference type="GO" id="GO:0004497">
    <property type="term" value="F:monooxygenase activity"/>
    <property type="evidence" value="ECO:0007669"/>
    <property type="project" value="InterPro"/>
</dbReference>
<dbReference type="GO" id="GO:0005506">
    <property type="term" value="F:iron ion binding"/>
    <property type="evidence" value="ECO:0007669"/>
    <property type="project" value="InterPro"/>
</dbReference>
<organism evidence="2">
    <name type="scientific">marine metagenome</name>
    <dbReference type="NCBI Taxonomy" id="408172"/>
    <lineage>
        <taxon>unclassified sequences</taxon>
        <taxon>metagenomes</taxon>
        <taxon>ecological metagenomes</taxon>
    </lineage>
</organism>
<dbReference type="GO" id="GO:0020037">
    <property type="term" value="F:heme binding"/>
    <property type="evidence" value="ECO:0007669"/>
    <property type="project" value="InterPro"/>
</dbReference>
<sequence length="233" mass="25783">LARTLEPGLTSKEIKDATQAGIELAKYFNVIIEQRRTAPENDLISLLVKAEDEGDKLSNAEVHASLRLLLVAGHETTANLLGNGMYALLKNPDQMSWLRNNLDQMNLAVEEMLRYDTPVASNGRVALTDVEIGGKLIKEGDFIVLLHGAANHDTSMWETPDSLQLDNLNGRDHLSLGRGIHYCLGAPLARLEGEIGFEKVLKQWNTIELTEPPRYNTNAVFRGLTSLKIRVSS</sequence>
<dbReference type="PANTHER" id="PTHR46696:SF1">
    <property type="entry name" value="CYTOCHROME P450 YJIB-RELATED"/>
    <property type="match status" value="1"/>
</dbReference>
<dbReference type="InterPro" id="IPR001128">
    <property type="entry name" value="Cyt_P450"/>
</dbReference>
<dbReference type="EMBL" id="UINC01141606">
    <property type="protein sequence ID" value="SVD29445.1"/>
    <property type="molecule type" value="Genomic_DNA"/>
</dbReference>
<dbReference type="GO" id="GO:0016705">
    <property type="term" value="F:oxidoreductase activity, acting on paired donors, with incorporation or reduction of molecular oxygen"/>
    <property type="evidence" value="ECO:0007669"/>
    <property type="project" value="InterPro"/>
</dbReference>
<dbReference type="PRINTS" id="PR00385">
    <property type="entry name" value="P450"/>
</dbReference>
<dbReference type="InterPro" id="IPR036396">
    <property type="entry name" value="Cyt_P450_sf"/>
</dbReference>
<accession>A0A382U6D3</accession>
<name>A0A382U6D3_9ZZZZ</name>
<protein>
    <recommendedName>
        <fullName evidence="3">Cytochrome P450</fullName>
    </recommendedName>
</protein>
<feature type="non-terminal residue" evidence="2">
    <location>
        <position position="1"/>
    </location>
</feature>